<gene>
    <name evidence="2" type="ORF">FB550_10748</name>
</gene>
<dbReference type="RefSeq" id="WP_186446493.1">
    <property type="nucleotide sequence ID" value="NZ_VIVN01000007.1"/>
</dbReference>
<dbReference type="Pfam" id="PF08378">
    <property type="entry name" value="NERD"/>
    <property type="match status" value="1"/>
</dbReference>
<dbReference type="Proteomes" id="UP000319671">
    <property type="component" value="Unassembled WGS sequence"/>
</dbReference>
<dbReference type="EMBL" id="VIVN01000007">
    <property type="protein sequence ID" value="TWD99413.1"/>
    <property type="molecule type" value="Genomic_DNA"/>
</dbReference>
<feature type="domain" description="NERD" evidence="1">
    <location>
        <begin position="41"/>
        <end position="157"/>
    </location>
</feature>
<dbReference type="AlphaFoldDB" id="A0A561D7I7"/>
<evidence type="ECO:0000313" key="3">
    <source>
        <dbReference type="Proteomes" id="UP000319671"/>
    </source>
</evidence>
<proteinExistence type="predicted"/>
<accession>A0A561D7I7</accession>
<protein>
    <submittedName>
        <fullName evidence="2">Nuclease-like protein</fullName>
    </submittedName>
</protein>
<organism evidence="2 3">
    <name type="scientific">Neobacillus bataviensis</name>
    <dbReference type="NCBI Taxonomy" id="220685"/>
    <lineage>
        <taxon>Bacteria</taxon>
        <taxon>Bacillati</taxon>
        <taxon>Bacillota</taxon>
        <taxon>Bacilli</taxon>
        <taxon>Bacillales</taxon>
        <taxon>Bacillaceae</taxon>
        <taxon>Neobacillus</taxon>
    </lineage>
</organism>
<evidence type="ECO:0000313" key="2">
    <source>
        <dbReference type="EMBL" id="TWD99413.1"/>
    </source>
</evidence>
<dbReference type="InterPro" id="IPR011528">
    <property type="entry name" value="NERD"/>
</dbReference>
<evidence type="ECO:0000259" key="1">
    <source>
        <dbReference type="PROSITE" id="PS50965"/>
    </source>
</evidence>
<dbReference type="PROSITE" id="PS50965">
    <property type="entry name" value="NERD"/>
    <property type="match status" value="1"/>
</dbReference>
<comment type="caution">
    <text evidence="2">The sequence shown here is derived from an EMBL/GenBank/DDBJ whole genome shotgun (WGS) entry which is preliminary data.</text>
</comment>
<name>A0A561D7I7_9BACI</name>
<keyword evidence="3" id="KW-1185">Reference proteome</keyword>
<reference evidence="2 3" key="1">
    <citation type="submission" date="2019-06" db="EMBL/GenBank/DDBJ databases">
        <title>Sorghum-associated microbial communities from plants grown in Nebraska, USA.</title>
        <authorList>
            <person name="Schachtman D."/>
        </authorList>
    </citation>
    <scope>NUCLEOTIDE SEQUENCE [LARGE SCALE GENOMIC DNA]</scope>
    <source>
        <strain evidence="2 3">2482</strain>
    </source>
</reference>
<sequence>MFAKELILPVLIQKIQALDTRITPNHPIRPTLINEYKSRLAGYKGEKSLDFYLSMLPEEKYLIFHHLRLPLGIYYFQIDILLLTTTFGLILEVKNRIGEYHFKKYLNQTTIQTLGKEERIPNPVLQAKLQALKLSKWLKKHHFGEYPIYYQFVNSNEKALIRVEQGNEQILRFICNSEGLVEKINQTANMNQKEKLNQKELRKLKRLLLASHTPDNTDILDHFHLSQDEILTGVHCPKCGCLAMSYKYGTWVCPHCKNKSKTAHIQAINHYFLLCKPTISNQELRHFFQIDSPKTAHRILRQMGLAYTGSYKDRKYYQNYVIM</sequence>